<evidence type="ECO:0000256" key="6">
    <source>
        <dbReference type="ARBA" id="ARBA00023237"/>
    </source>
</evidence>
<evidence type="ECO:0000256" key="4">
    <source>
        <dbReference type="ARBA" id="ARBA00023136"/>
    </source>
</evidence>
<evidence type="ECO:0000256" key="5">
    <source>
        <dbReference type="ARBA" id="ARBA00023139"/>
    </source>
</evidence>
<dbReference type="InterPro" id="IPR000680">
    <property type="entry name" value="Borrelia_lipo"/>
</dbReference>
<comment type="function">
    <text evidence="1 8">The Vlp and Vsp proteins are antigenically distinct proteins, only one vlp or vsp gene is transcriptionally active at any one time. Switching between these genes is a mechanism of host immune response evasion.</text>
</comment>
<gene>
    <name evidence="9" type="ordered locus">Q7M_1242</name>
</gene>
<dbReference type="GO" id="GO:0009279">
    <property type="term" value="C:cell outer membrane"/>
    <property type="evidence" value="ECO:0007669"/>
    <property type="project" value="UniProtKB-SubCell"/>
</dbReference>
<dbReference type="PATRIC" id="fig|1155096.3.peg.1246"/>
<sequence>MALIVKSGEGDAAINADVTSGTSALSFAKGSNNAGNLAKEAAKAGAGGIALRSLVKDGKLAGHNTNSDEKTVQSAGVSAVNKLLGAVEEIVKKTVKNVIEKVKQEVDKAREPKAVGQQ</sequence>
<dbReference type="KEGG" id="bcw:Q7M_1242"/>
<keyword evidence="7 8" id="KW-0449">Lipoprotein</keyword>
<evidence type="ECO:0000313" key="9">
    <source>
        <dbReference type="EMBL" id="AFI31999.1"/>
    </source>
</evidence>
<evidence type="ECO:0000256" key="1">
    <source>
        <dbReference type="ARBA" id="ARBA00003932"/>
    </source>
</evidence>
<dbReference type="HOGENOM" id="CLU_170887_0_0_12"/>
<keyword evidence="6 8" id="KW-0998">Cell outer membrane</keyword>
<dbReference type="EMBL" id="CP003449">
    <property type="protein sequence ID" value="AFI31999.1"/>
    <property type="molecule type" value="Genomic_DNA"/>
</dbReference>
<keyword evidence="4 8" id="KW-0472">Membrane</keyword>
<keyword evidence="9" id="KW-0614">Plasmid</keyword>
<name>I0FEU3_BORCA</name>
<organism evidence="9 10">
    <name type="scientific">Borrelia crocidurae (strain Achema)</name>
    <dbReference type="NCBI Taxonomy" id="1155096"/>
    <lineage>
        <taxon>Bacteria</taxon>
        <taxon>Pseudomonadati</taxon>
        <taxon>Spirochaetota</taxon>
        <taxon>Spirochaetia</taxon>
        <taxon>Spirochaetales</taxon>
        <taxon>Borreliaceae</taxon>
        <taxon>Borrelia</taxon>
    </lineage>
</organism>
<dbReference type="AlphaFoldDB" id="I0FEU3"/>
<dbReference type="Proteomes" id="UP000005212">
    <property type="component" value="Plasmid unnamed23"/>
</dbReference>
<evidence type="ECO:0000256" key="7">
    <source>
        <dbReference type="ARBA" id="ARBA00023288"/>
    </source>
</evidence>
<evidence type="ECO:0000256" key="3">
    <source>
        <dbReference type="ARBA" id="ARBA00022729"/>
    </source>
</evidence>
<reference evidence="10" key="2">
    <citation type="submission" date="2012-03" db="EMBL/GenBank/DDBJ databases">
        <title>Complete genome sequence of Borrelia crocidurae.</title>
        <authorList>
            <person name="Elbir H."/>
            <person name="Gimenez G."/>
            <person name="Robert C."/>
            <person name="Raoult D."/>
            <person name="Drancourt M."/>
        </authorList>
    </citation>
    <scope>NUCLEOTIDE SEQUENCE [LARGE SCALE GENOMIC DNA]</scope>
    <source>
        <strain evidence="10">Achema</strain>
        <plasmid evidence="10">unnamed23</plasmid>
    </source>
</reference>
<keyword evidence="3" id="KW-0732">Signal</keyword>
<protein>
    <recommendedName>
        <fullName evidence="8">Variable large protein</fullName>
    </recommendedName>
</protein>
<dbReference type="Pfam" id="PF00921">
    <property type="entry name" value="Lipoprotein_2"/>
    <property type="match status" value="1"/>
</dbReference>
<keyword evidence="5 8" id="KW-0564">Palmitate</keyword>
<proteinExistence type="predicted"/>
<evidence type="ECO:0000256" key="8">
    <source>
        <dbReference type="RuleBase" id="RU363105"/>
    </source>
</evidence>
<geneLocation type="plasmid" evidence="10">
    <name>unnamed23</name>
</geneLocation>
<reference evidence="9 10" key="1">
    <citation type="journal article" date="2012" name="J. Bacteriol.">
        <title>Complete Genome Sequence of Borrelia crocidurae.</title>
        <authorList>
            <person name="Elbir H."/>
            <person name="Gimenez G."/>
            <person name="Robert C."/>
            <person name="Bergstrom S."/>
            <person name="Cutler S."/>
            <person name="Raoult D."/>
            <person name="Drancourt M."/>
        </authorList>
    </citation>
    <scope>NUCLEOTIDE SEQUENCE [LARGE SCALE GENOMIC DNA]</scope>
    <source>
        <strain evidence="9 10">Achema</strain>
        <plasmid evidence="10">unnamed23</plasmid>
    </source>
</reference>
<comment type="subcellular location">
    <subcellularLocation>
        <location evidence="2 8">Cell outer membrane</location>
        <topology evidence="2 8">Lipid-anchor</topology>
    </subcellularLocation>
</comment>
<dbReference type="SUPFAM" id="SSF74748">
    <property type="entry name" value="Variable surface antigen VlsE"/>
    <property type="match status" value="1"/>
</dbReference>
<evidence type="ECO:0000256" key="2">
    <source>
        <dbReference type="ARBA" id="ARBA00004459"/>
    </source>
</evidence>
<evidence type="ECO:0000313" key="10">
    <source>
        <dbReference type="Proteomes" id="UP000005212"/>
    </source>
</evidence>
<accession>I0FEU3</accession>